<dbReference type="Gene3D" id="1.10.268.10">
    <property type="entry name" value="Topoisomerase, domain 3"/>
    <property type="match status" value="1"/>
</dbReference>
<dbReference type="HAMAP" id="MF_01897">
    <property type="entry name" value="GyrA"/>
    <property type="match status" value="1"/>
</dbReference>
<dbReference type="Gene3D" id="3.90.199.10">
    <property type="entry name" value="Topoisomerase II, domain 5"/>
    <property type="match status" value="1"/>
</dbReference>
<dbReference type="FunFam" id="2.120.10.90:FF:000002">
    <property type="entry name" value="DNA gyrase subunit A"/>
    <property type="match status" value="1"/>
</dbReference>
<dbReference type="InterPro" id="IPR013760">
    <property type="entry name" value="Topo_IIA-like_dom_sf"/>
</dbReference>
<feature type="active site" description="O-(5'-phospho-DNA)-tyrosine intermediate" evidence="10 11">
    <location>
        <position position="122"/>
    </location>
</feature>
<dbReference type="Pfam" id="PF03989">
    <property type="entry name" value="DNA_gyraseA_C"/>
    <property type="match status" value="6"/>
</dbReference>
<dbReference type="InterPro" id="IPR013757">
    <property type="entry name" value="Topo_IIA_A_a_sf"/>
</dbReference>
<dbReference type="InterPro" id="IPR005743">
    <property type="entry name" value="GyrA"/>
</dbReference>
<dbReference type="STRING" id="218491.ECA1201"/>
<dbReference type="EC" id="5.6.2.2" evidence="10"/>
<dbReference type="NCBIfam" id="NF004044">
    <property type="entry name" value="PRK05561.1"/>
    <property type="match status" value="1"/>
</dbReference>
<keyword evidence="4 10" id="KW-0547">Nucleotide-binding</keyword>
<dbReference type="EMBL" id="BX950851">
    <property type="protein sequence ID" value="CAG74111.1"/>
    <property type="molecule type" value="Genomic_DNA"/>
</dbReference>
<dbReference type="GO" id="GO:0034335">
    <property type="term" value="F:DNA negative supercoiling activity"/>
    <property type="evidence" value="ECO:0007669"/>
    <property type="project" value="UniProtKB-ARBA"/>
</dbReference>
<feature type="domain" description="Topo IIA-type catalytic" evidence="13">
    <location>
        <begin position="34"/>
        <end position="533"/>
    </location>
</feature>
<comment type="function">
    <text evidence="9">Negative supercoiling favors strand separation, and DNA replication, transcription, recombination and repair, all of which involve strand separation. Type II topoisomerases break and join 2 DNA strands simultaneously in an ATP-dependent manner.</text>
</comment>
<dbReference type="GO" id="GO:0005524">
    <property type="term" value="F:ATP binding"/>
    <property type="evidence" value="ECO:0007669"/>
    <property type="project" value="UniProtKB-UniRule"/>
</dbReference>
<keyword evidence="8 10" id="KW-0413">Isomerase</keyword>
<comment type="subunit">
    <text evidence="10">Heterotetramer, composed of two GyrA and two GyrB chains. In the heterotetramer, GyrA contains the active site tyrosine that forms a transient covalent intermediate with DNA, while GyrB binds cofactors and catalyzes ATP hydrolysis.</text>
</comment>
<dbReference type="InterPro" id="IPR013758">
    <property type="entry name" value="Topo_IIA_A/C_ab"/>
</dbReference>
<keyword evidence="3 10" id="KW-0963">Cytoplasm</keyword>
<dbReference type="eggNOG" id="COG0188">
    <property type="taxonomic scope" value="Bacteria"/>
</dbReference>
<feature type="region of interest" description="Disordered" evidence="12">
    <location>
        <begin position="859"/>
        <end position="879"/>
    </location>
</feature>
<dbReference type="CDD" id="cd00187">
    <property type="entry name" value="TOP4c"/>
    <property type="match status" value="1"/>
</dbReference>
<sequence>MSDLAREITPVTIEEELKSSYLDYAMSVIVGRALPDVRDGLKPVHRRVLYAMSVLGNDWNKPYKKSARVVGDVIGKYHPHGDSAVYETIVRMAQPFSLRYMLVDGQGNFGSIDGDSAAAMRYTEIRMSRIAHELLADLEKETVDFVPNYDGTEQIPDVMPTRVPNLLVNGSSGIAVGMATNIPPHNLTEVVNGCLAYIDDENISLEGLMEHITGPDFPTAAIINGRRGIEEAYRTGRGKIYIRARAEVEADAKTGRETIIVHEIPYQVNKARLIEKIAELVKDKRIEGISALRDESDKDGMRIVIEIKRDAVGEVVLNNLYSQTQLQTSFGINMVALHQGQPKIMPLKDILVAFVRHRREVVTRRTIFELRKARDRAHILEGLAIALANIDPIIELIRRAASPAEAKASLIAQAWELGTVATMLERAGDDAARPEWLEPEFGIREGHYYLTEQQAQAILDLRLQKLTGMEHEKLLDEYKDLLAEIAELLYILNSPERLMEVIREELEAIKTQYSDGRRTEITANTADINIEDLINQEDVVVTLSHQGYVKYQPLSDYEAQRRGGRGKSAARIKEEDFIDRLLVANTHDTILCFSSRGRLYWMKVYQLPEASRGARGRPIVNLLPLEPNERITAILPVREYEEGRHIFMATASGTVKKTALTEFSRPRSAGIIAVNLNDGDELIGVDLTDGSDEAMLFSAEGKVVRFSEQAVRSMGRTATGVRGINLQGEDRVVSLIIPRGEGDILTVTQNGFGKRTAVSEYPTKSRATKGVISIKVSERNGKVVGAVQVDTADQIMMITDAGTLVRTRVSEVSIVGRNTQGVTLIRTAEDEHVVGLQRVAEPVEDEELDGVVKVEGEIAEDDDAIDDIDGDDDIAEDDE</sequence>
<reference evidence="14" key="1">
    <citation type="submission" date="2004-02" db="EMBL/GenBank/DDBJ databases">
        <title>The genome sequence of the enterobacterial phytopathogen Erwinia carotovora subsp. atroseptica SCRI1043 and functional genomic identification of novel virulence factors.</title>
        <authorList>
            <person name="Bell K.S."/>
            <person name="Sebaihia M."/>
            <person name="Pritchard L."/>
            <person name="Holden M."/>
            <person name="Hyman L.J."/>
            <person name="Holeva M.C."/>
            <person name="Thomson N.R."/>
            <person name="Bentley S.D."/>
            <person name="Churcher C."/>
            <person name="Mungall K."/>
            <person name="Atkin R."/>
            <person name="Bason N."/>
            <person name="Brooks K."/>
            <person name="Chillingworth T."/>
            <person name="Clark K."/>
            <person name="Doggett J."/>
            <person name="Fraser A."/>
            <person name="Hance Z."/>
            <person name="Hauser H."/>
            <person name="Jagels K."/>
            <person name="Moule S."/>
            <person name="Norbertczak H."/>
            <person name="Ormond D."/>
            <person name="Price C."/>
            <person name="Quail M.A."/>
            <person name="Sanders M."/>
            <person name="Walker D."/>
            <person name="Whitehead S."/>
            <person name="Salmond G.P.C."/>
            <person name="Birch P.R.J."/>
            <person name="Barrell B.G."/>
            <person name="Parkhill J."/>
            <person name="Toth I.K."/>
        </authorList>
    </citation>
    <scope>NUCLEOTIDE SEQUENCE</scope>
    <source>
        <strain evidence="14">SCRI1043</strain>
    </source>
</reference>
<feature type="short sequence motif" description="GyrA-box" evidence="10">
    <location>
        <begin position="560"/>
        <end position="566"/>
    </location>
</feature>
<dbReference type="RefSeq" id="WP_011092792.1">
    <property type="nucleotide sequence ID" value="NC_004547.2"/>
</dbReference>
<evidence type="ECO:0000259" key="13">
    <source>
        <dbReference type="PROSITE" id="PS52040"/>
    </source>
</evidence>
<comment type="function">
    <text evidence="10">A type II topoisomerase that negatively supercoils closed circular double-stranded (ds) DNA in an ATP-dependent manner to modulate DNA topology and maintain chromosomes in an underwound state. Negative supercoiling favors strand separation, and DNA replication, transcription, recombination and repair, all of which involve strand separation. Also able to catalyze the interconversion of other topological isomers of dsDNA rings, including catenanes and knotted rings. Type II topoisomerases break and join 2 DNA strands simultaneously in an ATP-dependent manner.</text>
</comment>
<comment type="miscellaneous">
    <text evidence="10">Few gyrases are as efficient as E.coli at forming negative supercoils. Not all organisms have 2 type II topoisomerases; in organisms with a single type II topoisomerase this enzyme also has to decatenate newly replicated chromosomes.</text>
</comment>
<accession>Q6D7X4</accession>
<evidence type="ECO:0000256" key="5">
    <source>
        <dbReference type="ARBA" id="ARBA00022840"/>
    </source>
</evidence>
<dbReference type="KEGG" id="eca:ECA1201"/>
<dbReference type="OrthoDB" id="9806486at2"/>
<dbReference type="PANTHER" id="PTHR43493">
    <property type="entry name" value="DNA GYRASE/TOPOISOMERASE SUBUNIT A"/>
    <property type="match status" value="1"/>
</dbReference>
<dbReference type="Gene3D" id="2.120.10.90">
    <property type="entry name" value="DNA gyrase/topoisomerase IV, subunit A, C-terminal"/>
    <property type="match status" value="1"/>
</dbReference>
<dbReference type="GO" id="GO:0006261">
    <property type="term" value="P:DNA-templated DNA replication"/>
    <property type="evidence" value="ECO:0007669"/>
    <property type="project" value="UniProtKB-UniRule"/>
</dbReference>
<dbReference type="SUPFAM" id="SSF56719">
    <property type="entry name" value="Type II DNA topoisomerase"/>
    <property type="match status" value="1"/>
</dbReference>
<dbReference type="Pfam" id="PF00521">
    <property type="entry name" value="DNA_topoisoIV"/>
    <property type="match status" value="1"/>
</dbReference>
<dbReference type="NCBIfam" id="TIGR01063">
    <property type="entry name" value="gyrA"/>
    <property type="match status" value="1"/>
</dbReference>
<organism evidence="14 15">
    <name type="scientific">Pectobacterium atrosepticum (strain SCRI 1043 / ATCC BAA-672)</name>
    <name type="common">Erwinia carotovora subsp. atroseptica</name>
    <dbReference type="NCBI Taxonomy" id="218491"/>
    <lineage>
        <taxon>Bacteria</taxon>
        <taxon>Pseudomonadati</taxon>
        <taxon>Pseudomonadota</taxon>
        <taxon>Gammaproteobacteria</taxon>
        <taxon>Enterobacterales</taxon>
        <taxon>Pectobacteriaceae</taxon>
        <taxon>Pectobacterium</taxon>
    </lineage>
</organism>
<evidence type="ECO:0000256" key="1">
    <source>
        <dbReference type="ARBA" id="ARBA00000185"/>
    </source>
</evidence>
<evidence type="ECO:0000256" key="3">
    <source>
        <dbReference type="ARBA" id="ARBA00022490"/>
    </source>
</evidence>
<dbReference type="PROSITE" id="PS52040">
    <property type="entry name" value="TOPO_IIA"/>
    <property type="match status" value="1"/>
</dbReference>
<keyword evidence="15" id="KW-1185">Reference proteome</keyword>
<dbReference type="PANTHER" id="PTHR43493:SF5">
    <property type="entry name" value="DNA GYRASE SUBUNIT A, CHLOROPLASTIC_MITOCHONDRIAL"/>
    <property type="match status" value="1"/>
</dbReference>
<protein>
    <recommendedName>
        <fullName evidence="10">DNA gyrase subunit A</fullName>
        <ecNumber evidence="10">5.6.2.2</ecNumber>
    </recommendedName>
</protein>
<dbReference type="SMART" id="SM00434">
    <property type="entry name" value="TOP4c"/>
    <property type="match status" value="1"/>
</dbReference>
<dbReference type="PATRIC" id="fig|218491.5.peg.1220"/>
<dbReference type="InterPro" id="IPR002205">
    <property type="entry name" value="Topo_IIA_dom_A"/>
</dbReference>
<evidence type="ECO:0000256" key="8">
    <source>
        <dbReference type="ARBA" id="ARBA00023235"/>
    </source>
</evidence>
<evidence type="ECO:0000256" key="12">
    <source>
        <dbReference type="SAM" id="MobiDB-lite"/>
    </source>
</evidence>
<comment type="catalytic activity">
    <reaction evidence="1 10 11">
        <text>ATP-dependent breakage, passage and rejoining of double-stranded DNA.</text>
        <dbReference type="EC" id="5.6.2.2"/>
    </reaction>
</comment>
<gene>
    <name evidence="10 14" type="primary">gyrA</name>
    <name evidence="14" type="ordered locus">ECA1201</name>
</gene>
<evidence type="ECO:0000256" key="2">
    <source>
        <dbReference type="ARBA" id="ARBA00008263"/>
    </source>
</evidence>
<evidence type="ECO:0000256" key="11">
    <source>
        <dbReference type="PROSITE-ProRule" id="PRU01384"/>
    </source>
</evidence>
<dbReference type="FunFam" id="3.90.199.10:FF:000001">
    <property type="entry name" value="DNA gyrase subunit A"/>
    <property type="match status" value="1"/>
</dbReference>
<evidence type="ECO:0000256" key="6">
    <source>
        <dbReference type="ARBA" id="ARBA00023029"/>
    </source>
</evidence>
<dbReference type="HOGENOM" id="CLU_002977_6_1_6"/>
<dbReference type="SUPFAM" id="SSF101904">
    <property type="entry name" value="GyrA/ParC C-terminal domain-like"/>
    <property type="match status" value="1"/>
</dbReference>
<dbReference type="GO" id="GO:0005694">
    <property type="term" value="C:chromosome"/>
    <property type="evidence" value="ECO:0007669"/>
    <property type="project" value="InterPro"/>
</dbReference>
<evidence type="ECO:0000256" key="7">
    <source>
        <dbReference type="ARBA" id="ARBA00023125"/>
    </source>
</evidence>
<evidence type="ECO:0000256" key="4">
    <source>
        <dbReference type="ARBA" id="ARBA00022741"/>
    </source>
</evidence>
<dbReference type="AlphaFoldDB" id="Q6D7X4"/>
<keyword evidence="6 10" id="KW-0799">Topoisomerase</keyword>
<dbReference type="FunFam" id="3.30.1360.40:FF:000002">
    <property type="entry name" value="DNA gyrase subunit A"/>
    <property type="match status" value="1"/>
</dbReference>
<dbReference type="GO" id="GO:0003677">
    <property type="term" value="F:DNA binding"/>
    <property type="evidence" value="ECO:0007669"/>
    <property type="project" value="UniProtKB-UniRule"/>
</dbReference>
<dbReference type="InterPro" id="IPR050220">
    <property type="entry name" value="Type_II_DNA_Topoisomerases"/>
</dbReference>
<dbReference type="GO" id="GO:0006265">
    <property type="term" value="P:DNA topological change"/>
    <property type="evidence" value="ECO:0007669"/>
    <property type="project" value="UniProtKB-UniRule"/>
</dbReference>
<proteinExistence type="inferred from homology"/>
<comment type="subcellular location">
    <subcellularLocation>
        <location evidence="10">Cytoplasm</location>
    </subcellularLocation>
</comment>
<comment type="similarity">
    <text evidence="2 10">Belongs to the type II topoisomerase GyrA/ParC subunit family.</text>
</comment>
<keyword evidence="5 10" id="KW-0067">ATP-binding</keyword>
<dbReference type="GO" id="GO:0009330">
    <property type="term" value="C:DNA topoisomerase type II (double strand cut, ATP-hydrolyzing) complex"/>
    <property type="evidence" value="ECO:0007669"/>
    <property type="project" value="TreeGrafter"/>
</dbReference>
<keyword evidence="7 10" id="KW-0238">DNA-binding</keyword>
<dbReference type="Gene3D" id="3.30.1360.40">
    <property type="match status" value="1"/>
</dbReference>
<evidence type="ECO:0000313" key="15">
    <source>
        <dbReference type="Proteomes" id="UP000007966"/>
    </source>
</evidence>
<dbReference type="Proteomes" id="UP000007966">
    <property type="component" value="Chromosome"/>
</dbReference>
<dbReference type="GO" id="GO:0005737">
    <property type="term" value="C:cytoplasm"/>
    <property type="evidence" value="ECO:0007669"/>
    <property type="project" value="UniProtKB-SubCell"/>
</dbReference>
<dbReference type="InterPro" id="IPR006691">
    <property type="entry name" value="GyrA/parC_rep"/>
</dbReference>
<name>Q6D7X4_PECAS</name>
<dbReference type="InterPro" id="IPR035516">
    <property type="entry name" value="Gyrase/topoIV_suA_C"/>
</dbReference>
<evidence type="ECO:0000256" key="10">
    <source>
        <dbReference type="HAMAP-Rule" id="MF_01897"/>
    </source>
</evidence>
<evidence type="ECO:0000256" key="9">
    <source>
        <dbReference type="ARBA" id="ARBA00058442"/>
    </source>
</evidence>
<dbReference type="NCBIfam" id="NF004043">
    <property type="entry name" value="PRK05560.1"/>
    <property type="match status" value="1"/>
</dbReference>
<evidence type="ECO:0000313" key="14">
    <source>
        <dbReference type="EMBL" id="CAG74111.1"/>
    </source>
</evidence>